<dbReference type="InterPro" id="IPR001584">
    <property type="entry name" value="Integrase_cat-core"/>
</dbReference>
<sequence length="163" mass="18506">MGSFPSSFLNKYILVAVDYVSKWVEAVAVPTNDARVVLQFLKANIFTRFGTPRAIISGRGTHFCNKQFEALLAKYGITHKVATPYHPQTSGQVEISNREIKQIMENYVSASRKDWSKKLDNALWAYRTAFKTPIGMSHIGLFLVKHVTCRLSWNTRLSGQSRH</sequence>
<dbReference type="Pfam" id="PF00665">
    <property type="entry name" value="rve"/>
    <property type="match status" value="1"/>
</dbReference>
<dbReference type="STRING" id="106549.A0A540N9J5"/>
<dbReference type="GO" id="GO:0015074">
    <property type="term" value="P:DNA integration"/>
    <property type="evidence" value="ECO:0007669"/>
    <property type="project" value="InterPro"/>
</dbReference>
<dbReference type="Gene3D" id="3.30.420.10">
    <property type="entry name" value="Ribonuclease H-like superfamily/Ribonuclease H"/>
    <property type="match status" value="1"/>
</dbReference>
<dbReference type="PROSITE" id="PS50994">
    <property type="entry name" value="INTEGRASE"/>
    <property type="match status" value="1"/>
</dbReference>
<dbReference type="InterPro" id="IPR036397">
    <property type="entry name" value="RNaseH_sf"/>
</dbReference>
<dbReference type="GO" id="GO:0003676">
    <property type="term" value="F:nucleic acid binding"/>
    <property type="evidence" value="ECO:0007669"/>
    <property type="project" value="InterPro"/>
</dbReference>
<dbReference type="EMBL" id="VIEB01000081">
    <property type="protein sequence ID" value="TQE07717.1"/>
    <property type="molecule type" value="Genomic_DNA"/>
</dbReference>
<proteinExistence type="predicted"/>
<dbReference type="Proteomes" id="UP000315295">
    <property type="component" value="Unassembled WGS sequence"/>
</dbReference>
<organism evidence="2 3">
    <name type="scientific">Malus baccata</name>
    <name type="common">Siberian crab apple</name>
    <name type="synonym">Pyrus baccata</name>
    <dbReference type="NCBI Taxonomy" id="106549"/>
    <lineage>
        <taxon>Eukaryota</taxon>
        <taxon>Viridiplantae</taxon>
        <taxon>Streptophyta</taxon>
        <taxon>Embryophyta</taxon>
        <taxon>Tracheophyta</taxon>
        <taxon>Spermatophyta</taxon>
        <taxon>Magnoliopsida</taxon>
        <taxon>eudicotyledons</taxon>
        <taxon>Gunneridae</taxon>
        <taxon>Pentapetalae</taxon>
        <taxon>rosids</taxon>
        <taxon>fabids</taxon>
        <taxon>Rosales</taxon>
        <taxon>Rosaceae</taxon>
        <taxon>Amygdaloideae</taxon>
        <taxon>Maleae</taxon>
        <taxon>Malus</taxon>
    </lineage>
</organism>
<reference evidence="2 3" key="1">
    <citation type="journal article" date="2019" name="G3 (Bethesda)">
        <title>Sequencing of a Wild Apple (Malus baccata) Genome Unravels the Differences Between Cultivated and Wild Apple Species Regarding Disease Resistance and Cold Tolerance.</title>
        <authorList>
            <person name="Chen X."/>
        </authorList>
    </citation>
    <scope>NUCLEOTIDE SEQUENCE [LARGE SCALE GENOMIC DNA]</scope>
    <source>
        <strain evidence="3">cv. Shandingzi</strain>
        <tissue evidence="2">Leaves</tissue>
    </source>
</reference>
<dbReference type="PANTHER" id="PTHR37984">
    <property type="entry name" value="PROTEIN CBG26694"/>
    <property type="match status" value="1"/>
</dbReference>
<dbReference type="InterPro" id="IPR012337">
    <property type="entry name" value="RNaseH-like_sf"/>
</dbReference>
<evidence type="ECO:0000259" key="1">
    <source>
        <dbReference type="PROSITE" id="PS50994"/>
    </source>
</evidence>
<protein>
    <recommendedName>
        <fullName evidence="1">Integrase catalytic domain-containing protein</fullName>
    </recommendedName>
</protein>
<gene>
    <name evidence="2" type="ORF">C1H46_006650</name>
</gene>
<comment type="caution">
    <text evidence="2">The sequence shown here is derived from an EMBL/GenBank/DDBJ whole genome shotgun (WGS) entry which is preliminary data.</text>
</comment>
<keyword evidence="3" id="KW-1185">Reference proteome</keyword>
<accession>A0A540N9J5</accession>
<evidence type="ECO:0000313" key="3">
    <source>
        <dbReference type="Proteomes" id="UP000315295"/>
    </source>
</evidence>
<dbReference type="SUPFAM" id="SSF53098">
    <property type="entry name" value="Ribonuclease H-like"/>
    <property type="match status" value="1"/>
</dbReference>
<evidence type="ECO:0000313" key="2">
    <source>
        <dbReference type="EMBL" id="TQE07717.1"/>
    </source>
</evidence>
<dbReference type="PANTHER" id="PTHR37984:SF5">
    <property type="entry name" value="PROTEIN NYNRIN-LIKE"/>
    <property type="match status" value="1"/>
</dbReference>
<dbReference type="AlphaFoldDB" id="A0A540N9J5"/>
<feature type="domain" description="Integrase catalytic" evidence="1">
    <location>
        <begin position="1"/>
        <end position="146"/>
    </location>
</feature>
<name>A0A540N9J5_MALBA</name>
<dbReference type="InterPro" id="IPR050951">
    <property type="entry name" value="Retrovirus_Pol_polyprotein"/>
</dbReference>